<dbReference type="AlphaFoldDB" id="A0A811L175"/>
<dbReference type="EMBL" id="CAJFDH010000004">
    <property type="protein sequence ID" value="CAD5221151.1"/>
    <property type="molecule type" value="Genomic_DNA"/>
</dbReference>
<sequence length="245" mass="28637">MTSKPNFSTCEFCKLDFKETYKCPKCKRNYCTLRCYKSKNHAECSNAFYQDQIARFIGKELDETDSDDQSADEDEVEQKEDEEEMKEEEVVQKEEKAEVKEDELEQKAEQKEDKSNVKPEASAKNKSDKPKKALQTFAEYMAQHAPEDRQKSEAELNPQIGLKPGEELVIDEDDEPEYLQDVYDQSMKDFEKLSDSELNAKLKEIGLDPEKDDDLFSRLTPDERKNFERIAEEMFGIKQETVFKK</sequence>
<dbReference type="Proteomes" id="UP000614601">
    <property type="component" value="Unassembled WGS sequence"/>
</dbReference>
<evidence type="ECO:0000256" key="1">
    <source>
        <dbReference type="PROSITE-ProRule" id="PRU00453"/>
    </source>
</evidence>
<proteinExistence type="predicted"/>
<dbReference type="Proteomes" id="UP000783686">
    <property type="component" value="Unassembled WGS sequence"/>
</dbReference>
<evidence type="ECO:0000313" key="4">
    <source>
        <dbReference type="EMBL" id="CAD5221151.1"/>
    </source>
</evidence>
<keyword evidence="1" id="KW-0862">Zinc</keyword>
<reference evidence="4" key="1">
    <citation type="submission" date="2020-09" db="EMBL/GenBank/DDBJ databases">
        <authorList>
            <person name="Kikuchi T."/>
        </authorList>
    </citation>
    <scope>NUCLEOTIDE SEQUENCE</scope>
    <source>
        <strain evidence="4">SH1</strain>
    </source>
</reference>
<evidence type="ECO:0000256" key="2">
    <source>
        <dbReference type="SAM" id="MobiDB-lite"/>
    </source>
</evidence>
<protein>
    <recommendedName>
        <fullName evidence="3">HIT-type domain-containing protein</fullName>
    </recommendedName>
</protein>
<name>A0A811L175_9BILA</name>
<keyword evidence="5" id="KW-1185">Reference proteome</keyword>
<feature type="region of interest" description="Disordered" evidence="2">
    <location>
        <begin position="59"/>
        <end position="134"/>
    </location>
</feature>
<evidence type="ECO:0000313" key="5">
    <source>
        <dbReference type="Proteomes" id="UP000614601"/>
    </source>
</evidence>
<accession>A0A811L175</accession>
<feature type="compositionally biased region" description="Acidic residues" evidence="2">
    <location>
        <begin position="62"/>
        <end position="87"/>
    </location>
</feature>
<gene>
    <name evidence="4" type="ORF">BOKJ2_LOCUS9301</name>
</gene>
<feature type="domain" description="HIT-type" evidence="3">
    <location>
        <begin position="10"/>
        <end position="44"/>
    </location>
</feature>
<organism evidence="4 5">
    <name type="scientific">Bursaphelenchus okinawaensis</name>
    <dbReference type="NCBI Taxonomy" id="465554"/>
    <lineage>
        <taxon>Eukaryota</taxon>
        <taxon>Metazoa</taxon>
        <taxon>Ecdysozoa</taxon>
        <taxon>Nematoda</taxon>
        <taxon>Chromadorea</taxon>
        <taxon>Rhabditida</taxon>
        <taxon>Tylenchina</taxon>
        <taxon>Tylenchomorpha</taxon>
        <taxon>Aphelenchoidea</taxon>
        <taxon>Aphelenchoididae</taxon>
        <taxon>Bursaphelenchus</taxon>
    </lineage>
</organism>
<keyword evidence="1" id="KW-0479">Metal-binding</keyword>
<dbReference type="InterPro" id="IPR007529">
    <property type="entry name" value="Znf_HIT"/>
</dbReference>
<feature type="compositionally biased region" description="Basic and acidic residues" evidence="2">
    <location>
        <begin position="88"/>
        <end position="131"/>
    </location>
</feature>
<dbReference type="PROSITE" id="PS51083">
    <property type="entry name" value="ZF_HIT"/>
    <property type="match status" value="1"/>
</dbReference>
<dbReference type="EMBL" id="CAJFCW020000004">
    <property type="protein sequence ID" value="CAG9114656.1"/>
    <property type="molecule type" value="Genomic_DNA"/>
</dbReference>
<dbReference type="CDD" id="cd23024">
    <property type="entry name" value="zf-HIT_ZNHIT2-3"/>
    <property type="match status" value="1"/>
</dbReference>
<dbReference type="Gene3D" id="3.30.60.190">
    <property type="match status" value="1"/>
</dbReference>
<dbReference type="OrthoDB" id="5994at2759"/>
<evidence type="ECO:0000259" key="3">
    <source>
        <dbReference type="PROSITE" id="PS51083"/>
    </source>
</evidence>
<keyword evidence="1" id="KW-0863">Zinc-finger</keyword>
<comment type="caution">
    <text evidence="4">The sequence shown here is derived from an EMBL/GenBank/DDBJ whole genome shotgun (WGS) entry which is preliminary data.</text>
</comment>
<dbReference type="SUPFAM" id="SSF144232">
    <property type="entry name" value="HIT/MYND zinc finger-like"/>
    <property type="match status" value="1"/>
</dbReference>
<dbReference type="GO" id="GO:0008270">
    <property type="term" value="F:zinc ion binding"/>
    <property type="evidence" value="ECO:0007669"/>
    <property type="project" value="UniProtKB-UniRule"/>
</dbReference>